<accession>A0A1I2KL73</accession>
<reference evidence="2 3" key="1">
    <citation type="submission" date="2016-10" db="EMBL/GenBank/DDBJ databases">
        <authorList>
            <person name="de Groot N.N."/>
        </authorList>
    </citation>
    <scope>NUCLEOTIDE SEQUENCE [LARGE SCALE GENOMIC DNA]</scope>
    <source>
        <strain evidence="2 3">NLAE-zl-G419</strain>
    </source>
</reference>
<name>A0A1I2KL73_9CLOT</name>
<sequence>MYIEEILLEKFQELERLKNKLIYDSEDDAHDTIRKMEDLELELGLLAKRFKDVWIREEVDESDYTSIINKNSI</sequence>
<dbReference type="EMBL" id="QAMZ01000023">
    <property type="protein sequence ID" value="PWL54390.1"/>
    <property type="molecule type" value="Genomic_DNA"/>
</dbReference>
<dbReference type="EMBL" id="FOOE01000006">
    <property type="protein sequence ID" value="SFF67068.1"/>
    <property type="molecule type" value="Genomic_DNA"/>
</dbReference>
<evidence type="ECO:0000313" key="1">
    <source>
        <dbReference type="EMBL" id="PWL54390.1"/>
    </source>
</evidence>
<keyword evidence="3" id="KW-1185">Reference proteome</keyword>
<evidence type="ECO:0000313" key="4">
    <source>
        <dbReference type="Proteomes" id="UP000246114"/>
    </source>
</evidence>
<evidence type="ECO:0000313" key="2">
    <source>
        <dbReference type="EMBL" id="SFF67068.1"/>
    </source>
</evidence>
<proteinExistence type="predicted"/>
<evidence type="ECO:0000313" key="3">
    <source>
        <dbReference type="Proteomes" id="UP000182135"/>
    </source>
</evidence>
<protein>
    <submittedName>
        <fullName evidence="2">Uncharacterized protein</fullName>
    </submittedName>
</protein>
<gene>
    <name evidence="1" type="ORF">DBY38_04485</name>
    <name evidence="2" type="ORF">SAMN04487885_10649</name>
</gene>
<dbReference type="GeneID" id="90543217"/>
<dbReference type="AlphaFoldDB" id="A0A1I2KL73"/>
<dbReference type="RefSeq" id="WP_027638969.1">
    <property type="nucleotide sequence ID" value="NZ_CABMJC010000004.1"/>
</dbReference>
<reference evidence="1 4" key="2">
    <citation type="submission" date="2018-03" db="EMBL/GenBank/DDBJ databases">
        <title>The uncultured portion of the human microbiome is neutrally assembled.</title>
        <authorList>
            <person name="Jeraldo P."/>
            <person name="Boardman L."/>
            <person name="White B.A."/>
            <person name="Nelson H."/>
            <person name="Goldenfeld N."/>
            <person name="Chia N."/>
        </authorList>
    </citation>
    <scope>NUCLEOTIDE SEQUENCE [LARGE SCALE GENOMIC DNA]</scope>
    <source>
        <strain evidence="1">CIM:MAG 903</strain>
    </source>
</reference>
<dbReference type="Proteomes" id="UP000246114">
    <property type="component" value="Unassembled WGS sequence"/>
</dbReference>
<organism evidence="2 3">
    <name type="scientific">Clostridium cadaveris</name>
    <dbReference type="NCBI Taxonomy" id="1529"/>
    <lineage>
        <taxon>Bacteria</taxon>
        <taxon>Bacillati</taxon>
        <taxon>Bacillota</taxon>
        <taxon>Clostridia</taxon>
        <taxon>Eubacteriales</taxon>
        <taxon>Clostridiaceae</taxon>
        <taxon>Clostridium</taxon>
    </lineage>
</organism>
<dbReference type="Proteomes" id="UP000182135">
    <property type="component" value="Unassembled WGS sequence"/>
</dbReference>